<dbReference type="Gene3D" id="3.30.530.20">
    <property type="match status" value="1"/>
</dbReference>
<organism evidence="2 3">
    <name type="scientific">Dietzia lutea</name>
    <dbReference type="NCBI Taxonomy" id="546160"/>
    <lineage>
        <taxon>Bacteria</taxon>
        <taxon>Bacillati</taxon>
        <taxon>Actinomycetota</taxon>
        <taxon>Actinomycetes</taxon>
        <taxon>Mycobacteriales</taxon>
        <taxon>Dietziaceae</taxon>
        <taxon>Dietzia</taxon>
    </lineage>
</organism>
<dbReference type="RefSeq" id="WP_108846354.1">
    <property type="nucleotide sequence ID" value="NZ_CP015449.1"/>
</dbReference>
<dbReference type="KEGG" id="dlu:A6035_01660"/>
<evidence type="ECO:0008006" key="4">
    <source>
        <dbReference type="Google" id="ProtNLM"/>
    </source>
</evidence>
<gene>
    <name evidence="2" type="ORF">A6035_01660</name>
</gene>
<evidence type="ECO:0000313" key="3">
    <source>
        <dbReference type="Proteomes" id="UP000244928"/>
    </source>
</evidence>
<sequence>MSKNFEIRKTVVLEATPEQVWRAIATQEGQAGWSPDPYQSTEGMQVEASENERLAIRTPEAANGAFHAFNYWSTPATPAPPFSRSSTVGISVTTGTPSSTSAR</sequence>
<feature type="compositionally biased region" description="Low complexity" evidence="1">
    <location>
        <begin position="83"/>
        <end position="103"/>
    </location>
</feature>
<dbReference type="Proteomes" id="UP000244928">
    <property type="component" value="Chromosome"/>
</dbReference>
<dbReference type="InterPro" id="IPR023393">
    <property type="entry name" value="START-like_dom_sf"/>
</dbReference>
<evidence type="ECO:0000256" key="1">
    <source>
        <dbReference type="SAM" id="MobiDB-lite"/>
    </source>
</evidence>
<keyword evidence="3" id="KW-1185">Reference proteome</keyword>
<accession>A0A2S1R468</accession>
<dbReference type="AlphaFoldDB" id="A0A2S1R468"/>
<protein>
    <recommendedName>
        <fullName evidence="4">Polyketide cyclase</fullName>
    </recommendedName>
</protein>
<name>A0A2S1R468_9ACTN</name>
<feature type="region of interest" description="Disordered" evidence="1">
    <location>
        <begin position="80"/>
        <end position="103"/>
    </location>
</feature>
<dbReference type="EMBL" id="CP015449">
    <property type="protein sequence ID" value="AWH91090.1"/>
    <property type="molecule type" value="Genomic_DNA"/>
</dbReference>
<dbReference type="OrthoDB" id="8417725at2"/>
<evidence type="ECO:0000313" key="2">
    <source>
        <dbReference type="EMBL" id="AWH91090.1"/>
    </source>
</evidence>
<reference evidence="2 3" key="1">
    <citation type="submission" date="2016-04" db="EMBL/GenBank/DDBJ databases">
        <title>Complete genome sequence of Dietzia lutea YIM 80766T, a strain isolated from desert soil in Egypt.</title>
        <authorList>
            <person name="Zhao J."/>
            <person name="Hu B."/>
            <person name="Geng S."/>
            <person name="Nie Y."/>
            <person name="Tang Y."/>
        </authorList>
    </citation>
    <scope>NUCLEOTIDE SEQUENCE [LARGE SCALE GENOMIC DNA]</scope>
    <source>
        <strain evidence="2 3">YIM 80766</strain>
    </source>
</reference>
<dbReference type="SUPFAM" id="SSF55961">
    <property type="entry name" value="Bet v1-like"/>
    <property type="match status" value="1"/>
</dbReference>
<proteinExistence type="predicted"/>